<dbReference type="AlphaFoldDB" id="A0A1J5P855"/>
<evidence type="ECO:0000313" key="1">
    <source>
        <dbReference type="EMBL" id="OIQ63983.1"/>
    </source>
</evidence>
<name>A0A1J5P855_9ZZZZ</name>
<organism evidence="1">
    <name type="scientific">mine drainage metagenome</name>
    <dbReference type="NCBI Taxonomy" id="410659"/>
    <lineage>
        <taxon>unclassified sequences</taxon>
        <taxon>metagenomes</taxon>
        <taxon>ecological metagenomes</taxon>
    </lineage>
</organism>
<gene>
    <name evidence="1" type="ORF">GALL_544700</name>
</gene>
<sequence length="143" mass="15086">MWFAIDVAHGDLAFGIRAQKRQTTVFAQLGLAFDQAVGVVNRGGHQLRRFVAGVAKHQTLVAGTGVEVIVGGMVHPLGNVVALLVIGHQYGAAFVVDTVVSVVVANALERVTRDLDVIDVGLGRDFTSQHHQPGVAQGFSSHA</sequence>
<dbReference type="EMBL" id="MLJW01008518">
    <property type="protein sequence ID" value="OIQ63983.1"/>
    <property type="molecule type" value="Genomic_DNA"/>
</dbReference>
<comment type="caution">
    <text evidence="1">The sequence shown here is derived from an EMBL/GenBank/DDBJ whole genome shotgun (WGS) entry which is preliminary data.</text>
</comment>
<accession>A0A1J5P855</accession>
<reference evidence="1" key="1">
    <citation type="submission" date="2016-10" db="EMBL/GenBank/DDBJ databases">
        <title>Sequence of Gallionella enrichment culture.</title>
        <authorList>
            <person name="Poehlein A."/>
            <person name="Muehling M."/>
            <person name="Daniel R."/>
        </authorList>
    </citation>
    <scope>NUCLEOTIDE SEQUENCE</scope>
</reference>
<protein>
    <submittedName>
        <fullName evidence="1">Uncharacterized protein</fullName>
    </submittedName>
</protein>
<proteinExistence type="predicted"/>